<reference evidence="1 2" key="1">
    <citation type="submission" date="2016-04" db="EMBL/GenBank/DDBJ databases">
        <title>Deep-sea bacteria in the southern Pacific.</title>
        <authorList>
            <person name="Tang K."/>
        </authorList>
    </citation>
    <scope>NUCLEOTIDE SEQUENCE [LARGE SCALE GENOMIC DNA]</scope>
    <source>
        <strain evidence="1 2">JLT2014</strain>
    </source>
</reference>
<proteinExistence type="predicted"/>
<accession>A0A1P8V040</accession>
<dbReference type="EMBL" id="CP015093">
    <property type="protein sequence ID" value="APZ55020.1"/>
    <property type="molecule type" value="Genomic_DNA"/>
</dbReference>
<dbReference type="Proteomes" id="UP000187059">
    <property type="component" value="Chromosome"/>
</dbReference>
<gene>
    <name evidence="1" type="ORF">Ga0080574_TMP4686</name>
</gene>
<dbReference type="AlphaFoldDB" id="A0A1P8V040"/>
<dbReference type="OrthoDB" id="290218at2"/>
<evidence type="ECO:0000313" key="1">
    <source>
        <dbReference type="EMBL" id="APZ55020.1"/>
    </source>
</evidence>
<protein>
    <submittedName>
        <fullName evidence="1">Uncharacterized protein</fullName>
    </submittedName>
</protein>
<organism evidence="1 2">
    <name type="scientific">Salipiger abyssi</name>
    <dbReference type="NCBI Taxonomy" id="1250539"/>
    <lineage>
        <taxon>Bacteria</taxon>
        <taxon>Pseudomonadati</taxon>
        <taxon>Pseudomonadota</taxon>
        <taxon>Alphaproteobacteria</taxon>
        <taxon>Rhodobacterales</taxon>
        <taxon>Roseobacteraceae</taxon>
        <taxon>Salipiger</taxon>
    </lineage>
</organism>
<evidence type="ECO:0000313" key="2">
    <source>
        <dbReference type="Proteomes" id="UP000187059"/>
    </source>
</evidence>
<sequence length="65" mass="7080">MAHANCKTCAFYEDHIANNTHQLDDAGLCRANPPVSQTEPDSRGLWPVVQASDWCGKFATAFAAE</sequence>
<dbReference type="KEGG" id="paby:Ga0080574_TMP4686"/>
<dbReference type="RefSeq" id="WP_076705367.1">
    <property type="nucleotide sequence ID" value="NZ_CP015093.1"/>
</dbReference>
<keyword evidence="2" id="KW-1185">Reference proteome</keyword>
<name>A0A1P8V040_9RHOB</name>